<keyword evidence="2" id="KW-1185">Reference proteome</keyword>
<dbReference type="Proteomes" id="UP001331761">
    <property type="component" value="Unassembled WGS sequence"/>
</dbReference>
<evidence type="ECO:0000313" key="1">
    <source>
        <dbReference type="EMBL" id="KAK5970690.1"/>
    </source>
</evidence>
<gene>
    <name evidence="1" type="ORF">GCK32_020785</name>
</gene>
<comment type="caution">
    <text evidence="1">The sequence shown here is derived from an EMBL/GenBank/DDBJ whole genome shotgun (WGS) entry which is preliminary data.</text>
</comment>
<reference evidence="1 2" key="1">
    <citation type="submission" date="2019-10" db="EMBL/GenBank/DDBJ databases">
        <title>Assembly and Annotation for the nematode Trichostrongylus colubriformis.</title>
        <authorList>
            <person name="Martin J."/>
        </authorList>
    </citation>
    <scope>NUCLEOTIDE SEQUENCE [LARGE SCALE GENOMIC DNA]</scope>
    <source>
        <strain evidence="1">G859</strain>
        <tissue evidence="1">Whole worm</tissue>
    </source>
</reference>
<proteinExistence type="predicted"/>
<name>A0AAN8FJ74_TRICO</name>
<organism evidence="1 2">
    <name type="scientific">Trichostrongylus colubriformis</name>
    <name type="common">Black scour worm</name>
    <dbReference type="NCBI Taxonomy" id="6319"/>
    <lineage>
        <taxon>Eukaryota</taxon>
        <taxon>Metazoa</taxon>
        <taxon>Ecdysozoa</taxon>
        <taxon>Nematoda</taxon>
        <taxon>Chromadorea</taxon>
        <taxon>Rhabditida</taxon>
        <taxon>Rhabditina</taxon>
        <taxon>Rhabditomorpha</taxon>
        <taxon>Strongyloidea</taxon>
        <taxon>Trichostrongylidae</taxon>
        <taxon>Trichostrongylus</taxon>
    </lineage>
</organism>
<evidence type="ECO:0000313" key="2">
    <source>
        <dbReference type="Proteomes" id="UP001331761"/>
    </source>
</evidence>
<sequence>MDGLLARDCSKLPCSEGNGASCTPSSPVCDEGYECVESKGQSGYLCCQRVIEQAHYIVTPRARTFTKSFFSTTTPSPPPTTIAPMSVTSEVLVFPPPLI</sequence>
<protein>
    <submittedName>
        <fullName evidence="1">Uncharacterized protein</fullName>
    </submittedName>
</protein>
<dbReference type="EMBL" id="WIXE01018715">
    <property type="protein sequence ID" value="KAK5970690.1"/>
    <property type="molecule type" value="Genomic_DNA"/>
</dbReference>
<feature type="non-terminal residue" evidence="1">
    <location>
        <position position="99"/>
    </location>
</feature>
<dbReference type="AlphaFoldDB" id="A0AAN8FJ74"/>
<accession>A0AAN8FJ74</accession>